<proteinExistence type="inferred from homology"/>
<dbReference type="HOGENOM" id="CLU_050019_1_0_7"/>
<keyword evidence="2 5" id="KW-0805">Transcription regulation</keyword>
<sequence length="342" mass="38345">MDLFSREQTILRIIVEAYIETASPVGSRYVARHSGLDLSPASIRNSMADLTEACYLEQPHTSAGRVPTGRAFRFYLDTILQLRALSFDEESFIQHRLGAPGLEISQLLQRAAKLLASLSRQVSMVLAPQHDTIRWQQIDFVRVRADTVMAILVAQGGIIRQRLISVEEPLSQDDLIVLSNYLNTHFRDRPIHEVKTAILHELQQVHGALDALTARALQLAGATCLESDNDRNLFVNGTSRILDHPEFADLQNARELLSLLEERTRLYTLLDKISLDHPAVTLGNEFDDKQLQDCSVVSAPYRLHGHPLGLVSVIGPMRMNYAKVVPVVDFTAQILTQLLQSR</sequence>
<accession>C8WZY2</accession>
<keyword evidence="4 5" id="KW-0804">Transcription</keyword>
<dbReference type="InterPro" id="IPR036390">
    <property type="entry name" value="WH_DNA-bd_sf"/>
</dbReference>
<dbReference type="InterPro" id="IPR002571">
    <property type="entry name" value="HrcA"/>
</dbReference>
<dbReference type="InterPro" id="IPR023120">
    <property type="entry name" value="WHTH_transcript_rep_HrcA_IDD"/>
</dbReference>
<dbReference type="Gene3D" id="3.30.450.40">
    <property type="match status" value="1"/>
</dbReference>
<evidence type="ECO:0000256" key="1">
    <source>
        <dbReference type="ARBA" id="ARBA00022491"/>
    </source>
</evidence>
<dbReference type="GO" id="GO:0003677">
    <property type="term" value="F:DNA binding"/>
    <property type="evidence" value="ECO:0007669"/>
    <property type="project" value="InterPro"/>
</dbReference>
<dbReference type="InterPro" id="IPR036388">
    <property type="entry name" value="WH-like_DNA-bd_sf"/>
</dbReference>
<dbReference type="RefSeq" id="WP_015750766.1">
    <property type="nucleotide sequence ID" value="NC_013223.1"/>
</dbReference>
<dbReference type="STRING" id="485915.Dret_0305"/>
<dbReference type="PANTHER" id="PTHR34824">
    <property type="entry name" value="HEAT-INDUCIBLE TRANSCRIPTION REPRESSOR HRCA"/>
    <property type="match status" value="1"/>
</dbReference>
<keyword evidence="3 5" id="KW-0346">Stress response</keyword>
<dbReference type="AlphaFoldDB" id="C8WZY2"/>
<dbReference type="PIRSF" id="PIRSF005485">
    <property type="entry name" value="HrcA"/>
    <property type="match status" value="1"/>
</dbReference>
<dbReference type="PANTHER" id="PTHR34824:SF1">
    <property type="entry name" value="HEAT-INDUCIBLE TRANSCRIPTION REPRESSOR HRCA"/>
    <property type="match status" value="1"/>
</dbReference>
<reference evidence="7 8" key="2">
    <citation type="journal article" date="2010" name="Stand. Genomic Sci.">
        <title>Complete genome sequence of Desulfohalobium retbaense type strain (HR(100)).</title>
        <authorList>
            <person name="Spring S."/>
            <person name="Nolan M."/>
            <person name="Lapidus A."/>
            <person name="Glavina Del Rio T."/>
            <person name="Copeland A."/>
            <person name="Tice H."/>
            <person name="Cheng J.F."/>
            <person name="Lucas S."/>
            <person name="Land M."/>
            <person name="Chen F."/>
            <person name="Bruce D."/>
            <person name="Goodwin L."/>
            <person name="Pitluck S."/>
            <person name="Ivanova N."/>
            <person name="Mavromatis K."/>
            <person name="Mikhailova N."/>
            <person name="Pati A."/>
            <person name="Chen A."/>
            <person name="Palaniappan K."/>
            <person name="Hauser L."/>
            <person name="Chang Y.J."/>
            <person name="Jeffries C.D."/>
            <person name="Munk C."/>
            <person name="Kiss H."/>
            <person name="Chain P."/>
            <person name="Han C."/>
            <person name="Brettin T."/>
            <person name="Detter J.C."/>
            <person name="Schuler E."/>
            <person name="Goker M."/>
            <person name="Rohde M."/>
            <person name="Bristow J."/>
            <person name="Eisen J.A."/>
            <person name="Markowitz V."/>
            <person name="Hugenholtz P."/>
            <person name="Kyrpides N.C."/>
            <person name="Klenk H.P."/>
        </authorList>
    </citation>
    <scope>NUCLEOTIDE SEQUENCE [LARGE SCALE GENOMIC DNA]</scope>
    <source>
        <strain evidence="7 8">DSM 5692</strain>
    </source>
</reference>
<reference evidence="8" key="1">
    <citation type="submission" date="2009-09" db="EMBL/GenBank/DDBJ databases">
        <title>The complete chromosome of Desulfohalobium retbaense DSM 5692.</title>
        <authorList>
            <consortium name="US DOE Joint Genome Institute (JGI-PGF)"/>
            <person name="Lucas S."/>
            <person name="Copeland A."/>
            <person name="Lapidus A."/>
            <person name="Glavina del Rio T."/>
            <person name="Dalin E."/>
            <person name="Tice H."/>
            <person name="Bruce D."/>
            <person name="Goodwin L."/>
            <person name="Pitluck S."/>
            <person name="Kyrpides N."/>
            <person name="Mavromatis K."/>
            <person name="Ivanova N."/>
            <person name="Mikhailova N."/>
            <person name="Munk A.C."/>
            <person name="Brettin T."/>
            <person name="Detter J.C."/>
            <person name="Han C."/>
            <person name="Tapia R."/>
            <person name="Larimer F."/>
            <person name="Land M."/>
            <person name="Hauser L."/>
            <person name="Markowitz V."/>
            <person name="Cheng J.-F."/>
            <person name="Hugenholtz P."/>
            <person name="Woyke T."/>
            <person name="Wu D."/>
            <person name="Spring S."/>
            <person name="Klenk H.-P."/>
            <person name="Eisen J.A."/>
        </authorList>
    </citation>
    <scope>NUCLEOTIDE SEQUENCE [LARGE SCALE GENOMIC DNA]</scope>
    <source>
        <strain evidence="8">DSM 5692</strain>
    </source>
</reference>
<dbReference type="Gene3D" id="3.30.390.60">
    <property type="entry name" value="Heat-inducible transcription repressor hrca homolog, domain 3"/>
    <property type="match status" value="1"/>
</dbReference>
<dbReference type="eggNOG" id="COG1420">
    <property type="taxonomic scope" value="Bacteria"/>
</dbReference>
<dbReference type="KEGG" id="drt:Dret_0305"/>
<dbReference type="HAMAP" id="MF_00081">
    <property type="entry name" value="HrcA"/>
    <property type="match status" value="1"/>
</dbReference>
<evidence type="ECO:0000313" key="7">
    <source>
        <dbReference type="EMBL" id="ACV67607.1"/>
    </source>
</evidence>
<evidence type="ECO:0000256" key="3">
    <source>
        <dbReference type="ARBA" id="ARBA00023016"/>
    </source>
</evidence>
<dbReference type="InterPro" id="IPR029016">
    <property type="entry name" value="GAF-like_dom_sf"/>
</dbReference>
<dbReference type="GO" id="GO:0045892">
    <property type="term" value="P:negative regulation of DNA-templated transcription"/>
    <property type="evidence" value="ECO:0007669"/>
    <property type="project" value="UniProtKB-UniRule"/>
</dbReference>
<dbReference type="SUPFAM" id="SSF55781">
    <property type="entry name" value="GAF domain-like"/>
    <property type="match status" value="1"/>
</dbReference>
<comment type="similarity">
    <text evidence="5">Belongs to the HrcA family.</text>
</comment>
<evidence type="ECO:0000256" key="4">
    <source>
        <dbReference type="ARBA" id="ARBA00023163"/>
    </source>
</evidence>
<evidence type="ECO:0000256" key="5">
    <source>
        <dbReference type="HAMAP-Rule" id="MF_00081"/>
    </source>
</evidence>
<evidence type="ECO:0000256" key="2">
    <source>
        <dbReference type="ARBA" id="ARBA00023015"/>
    </source>
</evidence>
<feature type="domain" description="Heat-inducible transcription repressor HrcA C-terminal" evidence="6">
    <location>
        <begin position="106"/>
        <end position="325"/>
    </location>
</feature>
<dbReference type="Gene3D" id="1.10.10.10">
    <property type="entry name" value="Winged helix-like DNA-binding domain superfamily/Winged helix DNA-binding domain"/>
    <property type="match status" value="1"/>
</dbReference>
<dbReference type="InterPro" id="IPR021153">
    <property type="entry name" value="HrcA_C"/>
</dbReference>
<dbReference type="Pfam" id="PF01628">
    <property type="entry name" value="HrcA"/>
    <property type="match status" value="1"/>
</dbReference>
<dbReference type="OrthoDB" id="9783139at2"/>
<name>C8WZY2_DESRD</name>
<protein>
    <recommendedName>
        <fullName evidence="5">Heat-inducible transcription repressor HrcA</fullName>
    </recommendedName>
</protein>
<evidence type="ECO:0000259" key="6">
    <source>
        <dbReference type="Pfam" id="PF01628"/>
    </source>
</evidence>
<keyword evidence="8" id="KW-1185">Reference proteome</keyword>
<dbReference type="Proteomes" id="UP000001052">
    <property type="component" value="Chromosome"/>
</dbReference>
<evidence type="ECO:0000313" key="8">
    <source>
        <dbReference type="Proteomes" id="UP000001052"/>
    </source>
</evidence>
<comment type="function">
    <text evidence="5">Negative regulator of class I heat shock genes (grpE-dnaK-dnaJ and groELS operons). Prevents heat-shock induction of these operons.</text>
</comment>
<keyword evidence="1 5" id="KW-0678">Repressor</keyword>
<gene>
    <name evidence="5" type="primary">hrcA</name>
    <name evidence="7" type="ordered locus">Dret_0305</name>
</gene>
<dbReference type="NCBIfam" id="TIGR00331">
    <property type="entry name" value="hrcA"/>
    <property type="match status" value="1"/>
</dbReference>
<dbReference type="EMBL" id="CP001734">
    <property type="protein sequence ID" value="ACV67607.1"/>
    <property type="molecule type" value="Genomic_DNA"/>
</dbReference>
<organism evidence="7 8">
    <name type="scientific">Desulfohalobium retbaense (strain ATCC 49708 / DSM 5692 / JCM 16813 / HR100)</name>
    <dbReference type="NCBI Taxonomy" id="485915"/>
    <lineage>
        <taxon>Bacteria</taxon>
        <taxon>Pseudomonadati</taxon>
        <taxon>Thermodesulfobacteriota</taxon>
        <taxon>Desulfovibrionia</taxon>
        <taxon>Desulfovibrionales</taxon>
        <taxon>Desulfohalobiaceae</taxon>
        <taxon>Desulfohalobium</taxon>
    </lineage>
</organism>
<dbReference type="SUPFAM" id="SSF46785">
    <property type="entry name" value="Winged helix' DNA-binding domain"/>
    <property type="match status" value="1"/>
</dbReference>